<evidence type="ECO:0000256" key="4">
    <source>
        <dbReference type="ARBA" id="ARBA00022833"/>
    </source>
</evidence>
<dbReference type="Pfam" id="PF01485">
    <property type="entry name" value="IBR"/>
    <property type="match status" value="1"/>
</dbReference>
<dbReference type="InterPro" id="IPR002867">
    <property type="entry name" value="IBR_dom"/>
</dbReference>
<evidence type="ECO:0000313" key="7">
    <source>
        <dbReference type="Proteomes" id="UP000224854"/>
    </source>
</evidence>
<evidence type="ECO:0000259" key="5">
    <source>
        <dbReference type="Pfam" id="PF01485"/>
    </source>
</evidence>
<keyword evidence="1" id="KW-0479">Metal-binding</keyword>
<dbReference type="PANTHER" id="PTHR11685">
    <property type="entry name" value="RBR FAMILY RING FINGER AND IBR DOMAIN-CONTAINING"/>
    <property type="match status" value="1"/>
</dbReference>
<dbReference type="GO" id="GO:0008270">
    <property type="term" value="F:zinc ion binding"/>
    <property type="evidence" value="ECO:0007669"/>
    <property type="project" value="UniProtKB-KW"/>
</dbReference>
<dbReference type="CDD" id="cd20335">
    <property type="entry name" value="BRcat_RBR"/>
    <property type="match status" value="1"/>
</dbReference>
<evidence type="ECO:0000256" key="3">
    <source>
        <dbReference type="ARBA" id="ARBA00022786"/>
    </source>
</evidence>
<evidence type="ECO:0000313" key="6">
    <source>
        <dbReference type="EMBL" id="PHH74226.1"/>
    </source>
</evidence>
<name>A0A2C5Z2K1_9HYPO</name>
<dbReference type="InterPro" id="IPR017907">
    <property type="entry name" value="Znf_RING_CS"/>
</dbReference>
<evidence type="ECO:0000256" key="2">
    <source>
        <dbReference type="ARBA" id="ARBA00022771"/>
    </source>
</evidence>
<dbReference type="OrthoDB" id="4925466at2759"/>
<dbReference type="AlphaFoldDB" id="A0A2C5Z2K1"/>
<dbReference type="InterPro" id="IPR031127">
    <property type="entry name" value="E3_UB_ligase_RBR"/>
</dbReference>
<keyword evidence="3" id="KW-0833">Ubl conjugation pathway</keyword>
<keyword evidence="2" id="KW-0863">Zinc-finger</keyword>
<accession>A0A2C5Z2K1</accession>
<dbReference type="EMBL" id="NJEU01000445">
    <property type="protein sequence ID" value="PHH74226.1"/>
    <property type="molecule type" value="Genomic_DNA"/>
</dbReference>
<keyword evidence="4" id="KW-0862">Zinc</keyword>
<dbReference type="GO" id="GO:0016567">
    <property type="term" value="P:protein ubiquitination"/>
    <property type="evidence" value="ECO:0007669"/>
    <property type="project" value="InterPro"/>
</dbReference>
<dbReference type="Proteomes" id="UP000224854">
    <property type="component" value="Unassembled WGS sequence"/>
</dbReference>
<dbReference type="InterPro" id="IPR013083">
    <property type="entry name" value="Znf_RING/FYVE/PHD"/>
</dbReference>
<keyword evidence="7" id="KW-1185">Reference proteome</keyword>
<dbReference type="Gene3D" id="3.30.40.10">
    <property type="entry name" value="Zinc/RING finger domain, C3HC4 (zinc finger)"/>
    <property type="match status" value="1"/>
</dbReference>
<evidence type="ECO:0000256" key="1">
    <source>
        <dbReference type="ARBA" id="ARBA00022723"/>
    </source>
</evidence>
<comment type="caution">
    <text evidence="6">The sequence shown here is derived from an EMBL/GenBank/DDBJ whole genome shotgun (WGS) entry which is preliminary data.</text>
</comment>
<gene>
    <name evidence="6" type="ORF">CDD82_5037</name>
</gene>
<dbReference type="SUPFAM" id="SSF57850">
    <property type="entry name" value="RING/U-box"/>
    <property type="match status" value="1"/>
</dbReference>
<protein>
    <recommendedName>
        <fullName evidence="5">IBR domain-containing protein</fullName>
    </recommendedName>
</protein>
<organism evidence="6 7">
    <name type="scientific">Ophiocordyceps australis</name>
    <dbReference type="NCBI Taxonomy" id="1399860"/>
    <lineage>
        <taxon>Eukaryota</taxon>
        <taxon>Fungi</taxon>
        <taxon>Dikarya</taxon>
        <taxon>Ascomycota</taxon>
        <taxon>Pezizomycotina</taxon>
        <taxon>Sordariomycetes</taxon>
        <taxon>Hypocreomycetidae</taxon>
        <taxon>Hypocreales</taxon>
        <taxon>Ophiocordycipitaceae</taxon>
        <taxon>Ophiocordyceps</taxon>
    </lineage>
</organism>
<dbReference type="GO" id="GO:0004842">
    <property type="term" value="F:ubiquitin-protein transferase activity"/>
    <property type="evidence" value="ECO:0007669"/>
    <property type="project" value="InterPro"/>
</dbReference>
<reference evidence="6 7" key="1">
    <citation type="submission" date="2017-06" db="EMBL/GenBank/DDBJ databases">
        <title>Ant-infecting Ophiocordyceps genomes reveal a high diversity of potential behavioral manipulation genes and a possible major role for enterotoxins.</title>
        <authorList>
            <person name="De Bekker C."/>
            <person name="Evans H.C."/>
            <person name="Brachmann A."/>
            <person name="Hughes D.P."/>
        </authorList>
    </citation>
    <scope>NUCLEOTIDE SEQUENCE [LARGE SCALE GENOMIC DNA]</scope>
    <source>
        <strain evidence="6 7">1348a</strain>
    </source>
</reference>
<sequence length="271" mass="30125">MDFNHVDPASLQLIIQLQLEDAQHLAREKQGQGAGPSDADAALAMYRQELELLLHNTDQDGVSQTINDFQGLYLGDDELHQEEERGESSKSMSEALLAHCVACDEGFSPSQMARCPCSHEYCAPCLTHLFQSALGDASLFPARCCGQPVSLQDNGRFLSPEIINAYQAKQVEHSTPNKTYCHVARCSAFLAPNTIRGNTATCHGCGARTCVVCKNRDHQGRGRCREDEGTREVLRVAADQGWRRCQNCRTMVELQMGCFHMSRDYFCHLLV</sequence>
<feature type="domain" description="IBR" evidence="5">
    <location>
        <begin position="166"/>
        <end position="224"/>
    </location>
</feature>
<proteinExistence type="predicted"/>
<dbReference type="PROSITE" id="PS00518">
    <property type="entry name" value="ZF_RING_1"/>
    <property type="match status" value="1"/>
</dbReference>